<keyword evidence="6" id="KW-0812">Transmembrane</keyword>
<dbReference type="PANTHER" id="PTHR43706">
    <property type="entry name" value="NADH DEHYDROGENASE"/>
    <property type="match status" value="1"/>
</dbReference>
<gene>
    <name evidence="7" type="ORF">TRITD_3Av1G214140</name>
</gene>
<proteinExistence type="inferred from homology"/>
<dbReference type="Gene3D" id="3.50.50.100">
    <property type="match status" value="1"/>
</dbReference>
<evidence type="ECO:0000256" key="1">
    <source>
        <dbReference type="ARBA" id="ARBA00005272"/>
    </source>
</evidence>
<keyword evidence="6" id="KW-1133">Transmembrane helix</keyword>
<dbReference type="Proteomes" id="UP000324705">
    <property type="component" value="Chromosome 3A"/>
</dbReference>
<dbReference type="EMBL" id="LT934115">
    <property type="protein sequence ID" value="VAH65579.1"/>
    <property type="molecule type" value="Genomic_DNA"/>
</dbReference>
<dbReference type="GO" id="GO:0005739">
    <property type="term" value="C:mitochondrion"/>
    <property type="evidence" value="ECO:0007669"/>
    <property type="project" value="TreeGrafter"/>
</dbReference>
<organism evidence="7 8">
    <name type="scientific">Triticum turgidum subsp. durum</name>
    <name type="common">Durum wheat</name>
    <name type="synonym">Triticum durum</name>
    <dbReference type="NCBI Taxonomy" id="4567"/>
    <lineage>
        <taxon>Eukaryota</taxon>
        <taxon>Viridiplantae</taxon>
        <taxon>Streptophyta</taxon>
        <taxon>Embryophyta</taxon>
        <taxon>Tracheophyta</taxon>
        <taxon>Spermatophyta</taxon>
        <taxon>Magnoliopsida</taxon>
        <taxon>Liliopsida</taxon>
        <taxon>Poales</taxon>
        <taxon>Poaceae</taxon>
        <taxon>BOP clade</taxon>
        <taxon>Pooideae</taxon>
        <taxon>Triticodae</taxon>
        <taxon>Triticeae</taxon>
        <taxon>Triticinae</taxon>
        <taxon>Triticum</taxon>
    </lineage>
</organism>
<keyword evidence="5" id="KW-0520">NAD</keyword>
<evidence type="ECO:0000256" key="3">
    <source>
        <dbReference type="ARBA" id="ARBA00022827"/>
    </source>
</evidence>
<dbReference type="PANTHER" id="PTHR43706:SF13">
    <property type="entry name" value="NADH DEHYDROGENASE-RELATED"/>
    <property type="match status" value="1"/>
</dbReference>
<feature type="transmembrane region" description="Helical" evidence="6">
    <location>
        <begin position="111"/>
        <end position="129"/>
    </location>
</feature>
<dbReference type="GO" id="GO:0003954">
    <property type="term" value="F:NADH dehydrogenase activity"/>
    <property type="evidence" value="ECO:0007669"/>
    <property type="project" value="InterPro"/>
</dbReference>
<evidence type="ECO:0000313" key="8">
    <source>
        <dbReference type="Proteomes" id="UP000324705"/>
    </source>
</evidence>
<keyword evidence="8" id="KW-1185">Reference proteome</keyword>
<name>A0A9R0RSS3_TRITD</name>
<comment type="similarity">
    <text evidence="1">Belongs to the NADH dehydrogenase family.</text>
</comment>
<evidence type="ECO:0000256" key="6">
    <source>
        <dbReference type="SAM" id="Phobius"/>
    </source>
</evidence>
<keyword evidence="4" id="KW-0560">Oxidoreductase</keyword>
<protein>
    <submittedName>
        <fullName evidence="7">Uncharacterized protein</fullName>
    </submittedName>
</protein>
<accession>A0A9R0RSS3</accession>
<evidence type="ECO:0000256" key="2">
    <source>
        <dbReference type="ARBA" id="ARBA00022630"/>
    </source>
</evidence>
<evidence type="ECO:0000256" key="5">
    <source>
        <dbReference type="ARBA" id="ARBA00023027"/>
    </source>
</evidence>
<dbReference type="Gramene" id="TRITD3Av1G214140.3">
    <property type="protein sequence ID" value="TRITD3Av1G214140.3"/>
    <property type="gene ID" value="TRITD3Av1G214140"/>
</dbReference>
<dbReference type="AlphaFoldDB" id="A0A9R0RSS3"/>
<sequence length="159" mass="18481">MSISPHSFYIHLLRHVWFQIECETVTEGEKDTLKPWKFKVSYDKLVFGCGAEASTFGIRGVTEHATFLREVHDAQEIRRKLLLNLMLSDVPGMVTAQYVSNHPLLAQSRQLLLSHFVVLHIMFFLLKSSGYSCVYFLFDEFWINLCHLAYASFTVLFNR</sequence>
<reference evidence="7 8" key="1">
    <citation type="submission" date="2017-09" db="EMBL/GenBank/DDBJ databases">
        <authorList>
            <consortium name="International Durum Wheat Genome Sequencing Consortium (IDWGSC)"/>
            <person name="Milanesi L."/>
        </authorList>
    </citation>
    <scope>NUCLEOTIDE SEQUENCE [LARGE SCALE GENOMIC DNA]</scope>
    <source>
        <strain evidence="8">cv. Svevo</strain>
    </source>
</reference>
<dbReference type="InterPro" id="IPR045024">
    <property type="entry name" value="NDH-2"/>
</dbReference>
<keyword evidence="3" id="KW-0274">FAD</keyword>
<keyword evidence="6" id="KW-0472">Membrane</keyword>
<evidence type="ECO:0000313" key="7">
    <source>
        <dbReference type="EMBL" id="VAH65579.1"/>
    </source>
</evidence>
<evidence type="ECO:0000256" key="4">
    <source>
        <dbReference type="ARBA" id="ARBA00023002"/>
    </source>
</evidence>
<keyword evidence="2" id="KW-0285">Flavoprotein</keyword>